<feature type="chain" id="PRO_5044628567" evidence="1">
    <location>
        <begin position="17"/>
        <end position="189"/>
    </location>
</feature>
<name>A0A6A0H0Q1_HYAAZ</name>
<gene>
    <name evidence="4" type="primary">LOC108677969</name>
    <name evidence="2" type="ORF">HAZT_HAZT003504</name>
</gene>
<evidence type="ECO:0000256" key="1">
    <source>
        <dbReference type="SAM" id="SignalP"/>
    </source>
</evidence>
<reference evidence="2" key="3">
    <citation type="submission" date="2019-06" db="EMBL/GenBank/DDBJ databases">
        <authorList>
            <person name="Poynton C."/>
            <person name="Hasenbein S."/>
            <person name="Benoit J.B."/>
            <person name="Sepulveda M.S."/>
            <person name="Poelchau M.F."/>
            <person name="Murali S.C."/>
            <person name="Chen S."/>
            <person name="Glastad K.M."/>
            <person name="Werren J.H."/>
            <person name="Vineis J.H."/>
            <person name="Bowen J.L."/>
            <person name="Friedrich M."/>
            <person name="Jones J."/>
            <person name="Robertson H.M."/>
            <person name="Feyereisen R."/>
            <person name="Mechler-Hickson A."/>
            <person name="Mathers N."/>
            <person name="Lee C.E."/>
            <person name="Colbourne J.K."/>
            <person name="Biales A."/>
            <person name="Johnston J.S."/>
            <person name="Wellborn G.A."/>
            <person name="Rosendale A.J."/>
            <person name="Cridge A.G."/>
            <person name="Munoz-Torres M.C."/>
            <person name="Bain P.A."/>
            <person name="Manny A.R."/>
            <person name="Major K.M."/>
            <person name="Lambert F.N."/>
            <person name="Vulpe C.D."/>
            <person name="Tuck P."/>
            <person name="Blalock B.J."/>
            <person name="Lin Y.-Y."/>
            <person name="Smith M.E."/>
            <person name="Ochoa-Acuna H."/>
            <person name="Chen M.-J.M."/>
            <person name="Childers C.P."/>
            <person name="Qu J."/>
            <person name="Dugan S."/>
            <person name="Lee S.L."/>
            <person name="Chao H."/>
            <person name="Dinh H."/>
            <person name="Han Y."/>
            <person name="Doddapaneni H."/>
            <person name="Worley K.C."/>
            <person name="Muzny D.M."/>
            <person name="Gibbs R.A."/>
            <person name="Richards S."/>
        </authorList>
    </citation>
    <scope>NUCLEOTIDE SEQUENCE</scope>
    <source>
        <strain evidence="2">HAZT.00-mixed</strain>
        <tissue evidence="2">Whole organism</tissue>
    </source>
</reference>
<dbReference type="OMA" id="AYNPPQS"/>
<dbReference type="EMBL" id="JQDR03009706">
    <property type="protein sequence ID" value="KAA0195341.1"/>
    <property type="molecule type" value="Genomic_DNA"/>
</dbReference>
<dbReference type="Proteomes" id="UP000711488">
    <property type="component" value="Unassembled WGS sequence"/>
</dbReference>
<dbReference type="OrthoDB" id="6352077at2759"/>
<keyword evidence="1" id="KW-0732">Signal</keyword>
<dbReference type="Proteomes" id="UP000694843">
    <property type="component" value="Unplaced"/>
</dbReference>
<dbReference type="KEGG" id="hazt:108677969"/>
<organism evidence="2">
    <name type="scientific">Hyalella azteca</name>
    <name type="common">Amphipod</name>
    <dbReference type="NCBI Taxonomy" id="294128"/>
    <lineage>
        <taxon>Eukaryota</taxon>
        <taxon>Metazoa</taxon>
        <taxon>Ecdysozoa</taxon>
        <taxon>Arthropoda</taxon>
        <taxon>Crustacea</taxon>
        <taxon>Multicrustacea</taxon>
        <taxon>Malacostraca</taxon>
        <taxon>Eumalacostraca</taxon>
        <taxon>Peracarida</taxon>
        <taxon>Amphipoda</taxon>
        <taxon>Senticaudata</taxon>
        <taxon>Talitrida</taxon>
        <taxon>Talitroidea</taxon>
        <taxon>Hyalellidae</taxon>
        <taxon>Hyalella</taxon>
    </lineage>
</organism>
<dbReference type="Pfam" id="PF00379">
    <property type="entry name" value="Chitin_bind_4"/>
    <property type="match status" value="1"/>
</dbReference>
<reference evidence="4" key="4">
    <citation type="submission" date="2025-04" db="UniProtKB">
        <authorList>
            <consortium name="RefSeq"/>
        </authorList>
    </citation>
    <scope>IDENTIFICATION</scope>
    <source>
        <tissue evidence="4">Whole organism</tissue>
    </source>
</reference>
<dbReference type="RefSeq" id="XP_018021777.1">
    <property type="nucleotide sequence ID" value="XM_018166288.2"/>
</dbReference>
<accession>A0A6A0H0Q1</accession>
<proteinExistence type="predicted"/>
<reference evidence="2" key="2">
    <citation type="journal article" date="2018" name="Environ. Sci. Technol.">
        <title>The Toxicogenome of Hyalella azteca: A Model for Sediment Ecotoxicology and Evolutionary Toxicology.</title>
        <authorList>
            <person name="Poynton H.C."/>
            <person name="Hasenbein S."/>
            <person name="Benoit J.B."/>
            <person name="Sepulveda M.S."/>
            <person name="Poelchau M.F."/>
            <person name="Hughes D.S.T."/>
            <person name="Murali S.C."/>
            <person name="Chen S."/>
            <person name="Glastad K.M."/>
            <person name="Goodisman M.A.D."/>
            <person name="Werren J.H."/>
            <person name="Vineis J.H."/>
            <person name="Bowen J.L."/>
            <person name="Friedrich M."/>
            <person name="Jones J."/>
            <person name="Robertson H.M."/>
            <person name="Feyereisen R."/>
            <person name="Mechler-Hickson A."/>
            <person name="Mathers N."/>
            <person name="Lee C.E."/>
            <person name="Colbourne J.K."/>
            <person name="Biales A."/>
            <person name="Johnston J.S."/>
            <person name="Wellborn G.A."/>
            <person name="Rosendale A.J."/>
            <person name="Cridge A.G."/>
            <person name="Munoz-Torres M.C."/>
            <person name="Bain P.A."/>
            <person name="Manny A.R."/>
            <person name="Major K.M."/>
            <person name="Lambert F.N."/>
            <person name="Vulpe C.D."/>
            <person name="Tuck P."/>
            <person name="Blalock B.J."/>
            <person name="Lin Y.Y."/>
            <person name="Smith M.E."/>
            <person name="Ochoa-Acuna H."/>
            <person name="Chen M.M."/>
            <person name="Childers C.P."/>
            <person name="Qu J."/>
            <person name="Dugan S."/>
            <person name="Lee S.L."/>
            <person name="Chao H."/>
            <person name="Dinh H."/>
            <person name="Han Y."/>
            <person name="Doddapaneni H."/>
            <person name="Worley K.C."/>
            <person name="Muzny D.M."/>
            <person name="Gibbs R.A."/>
            <person name="Richards S."/>
        </authorList>
    </citation>
    <scope>NUCLEOTIDE SEQUENCE</scope>
    <source>
        <strain evidence="2">HAZT.00-mixed</strain>
        <tissue evidence="2">Whole organism</tissue>
    </source>
</reference>
<dbReference type="InterPro" id="IPR000618">
    <property type="entry name" value="Insect_cuticle"/>
</dbReference>
<evidence type="ECO:0000313" key="2">
    <source>
        <dbReference type="EMBL" id="KAA0195341.1"/>
    </source>
</evidence>
<evidence type="ECO:0000313" key="4">
    <source>
        <dbReference type="RefSeq" id="XP_018021777.1"/>
    </source>
</evidence>
<evidence type="ECO:0000313" key="3">
    <source>
        <dbReference type="Proteomes" id="UP000694843"/>
    </source>
</evidence>
<keyword evidence="3" id="KW-1185">Reference proteome</keyword>
<dbReference type="GeneID" id="108677969"/>
<feature type="signal peptide" evidence="1">
    <location>
        <begin position="1"/>
        <end position="16"/>
    </location>
</feature>
<dbReference type="AlphaFoldDB" id="A0A6A0H0Q1"/>
<reference evidence="2" key="1">
    <citation type="submission" date="2014-08" db="EMBL/GenBank/DDBJ databases">
        <authorList>
            <person name="Murali S."/>
            <person name="Richards S."/>
            <person name="Bandaranaike D."/>
            <person name="Bellair M."/>
            <person name="Blankenburg K."/>
            <person name="Chao H."/>
            <person name="Dinh H."/>
            <person name="Doddapaneni H."/>
            <person name="Dugan-Rocha S."/>
            <person name="Elkadiri S."/>
            <person name="Gnanaolivu R."/>
            <person name="Hughes D."/>
            <person name="Lee S."/>
            <person name="Li M."/>
            <person name="Ming W."/>
            <person name="Munidasa M."/>
            <person name="Muniz J."/>
            <person name="Nguyen L."/>
            <person name="Osuji N."/>
            <person name="Pu L.-L."/>
            <person name="Puazo M."/>
            <person name="Skinner E."/>
            <person name="Qu C."/>
            <person name="Quiroz J."/>
            <person name="Raj R."/>
            <person name="Weissenberger G."/>
            <person name="Xin Y."/>
            <person name="Zou X."/>
            <person name="Han Y."/>
            <person name="Worley K."/>
            <person name="Muzny D."/>
            <person name="Gibbs R."/>
        </authorList>
    </citation>
    <scope>NUCLEOTIDE SEQUENCE</scope>
    <source>
        <strain evidence="2">HAZT.00-mixed</strain>
        <tissue evidence="2">Whole organism</tissue>
    </source>
</reference>
<protein>
    <submittedName>
        <fullName evidence="4">Uncharacterized protein LOC108677969 isoform X1</fullName>
    </submittedName>
</protein>
<sequence length="189" mass="21100">MRSLAVILAIVGVAAAQYEAGHVKILQDKRYQEGAAFGNYRNQEDGIKYQEETDQQGIRRGYWEYPDETGKILRVEFEAGAGIGFRITNSNYLANSLIDNSVIQPRPAAPVQQVPRALPQPVHHTQQIHQAPQPIHQAPQPIHQAPLPVFRQALPTTTTPRGPINLFDYPASLDFSRHSLGHSFKFTAN</sequence>